<dbReference type="PATRIC" id="fig|1469144.10.peg.1968"/>
<name>A0A132MTV0_9ACTN</name>
<feature type="domain" description="SseB protein N-terminal" evidence="1">
    <location>
        <begin position="22"/>
        <end position="144"/>
    </location>
</feature>
<proteinExistence type="predicted"/>
<protein>
    <recommendedName>
        <fullName evidence="1">SseB protein N-terminal domain-containing protein</fullName>
    </recommendedName>
</protein>
<organism evidence="2 4">
    <name type="scientific">Carbonactinospora thermoautotrophica</name>
    <dbReference type="NCBI Taxonomy" id="1469144"/>
    <lineage>
        <taxon>Bacteria</taxon>
        <taxon>Bacillati</taxon>
        <taxon>Actinomycetota</taxon>
        <taxon>Actinomycetes</taxon>
        <taxon>Kitasatosporales</taxon>
        <taxon>Carbonactinosporaceae</taxon>
        <taxon>Carbonactinospora</taxon>
    </lineage>
</organism>
<dbReference type="STRING" id="1469144.LI90_1815"/>
<dbReference type="OrthoDB" id="5188303at2"/>
<dbReference type="Proteomes" id="UP000070188">
    <property type="component" value="Unassembled WGS sequence"/>
</dbReference>
<dbReference type="RefSeq" id="WP_066886601.1">
    <property type="nucleotide sequence ID" value="NZ_CP171739.1"/>
</dbReference>
<keyword evidence="4" id="KW-1185">Reference proteome</keyword>
<reference evidence="2" key="2">
    <citation type="submission" date="2015-04" db="EMBL/GenBank/DDBJ databases">
        <title>Physiological reanalysis, assessment of diazotrophy, and genome sequences of multiple isolates of Streptomyces thermoautotrophicus.</title>
        <authorList>
            <person name="MacKellar D.C."/>
            <person name="Lieber L."/>
            <person name="Norman J."/>
            <person name="Bolger A."/>
            <person name="Tobin C."/>
            <person name="Murray J.W."/>
            <person name="Woodward J."/>
            <person name="Friesen M."/>
            <person name="Prell J."/>
        </authorList>
    </citation>
    <scope>NUCLEOTIDE SEQUENCE [LARGE SCALE GENOMIC DNA]</scope>
    <source>
        <strain evidence="2">H1</strain>
    </source>
</reference>
<reference evidence="4" key="3">
    <citation type="submission" date="2015-04" db="EMBL/GenBank/DDBJ databases">
        <title>Physiological reanalysis, assessment of diazotrophy, and genome sequences of multiple isolates of Streptomyces thermoautotrophicus.</title>
        <authorList>
            <person name="MacKellar D.C."/>
            <person name="Lieber L."/>
            <person name="Norman J."/>
            <person name="Bolger A."/>
            <person name="Tobin C."/>
            <person name="Murray J.W."/>
            <person name="Chang R."/>
            <person name="Ford T."/>
            <person name="Nguyen P.Q."/>
            <person name="Woodward J."/>
            <person name="Permingeat H."/>
            <person name="Joshi N.S."/>
            <person name="Silver P.A."/>
            <person name="Usadel B."/>
            <person name="Rutherford A.W."/>
            <person name="Friesen M."/>
            <person name="Prell J."/>
        </authorList>
    </citation>
    <scope>NUCLEOTIDE SEQUENCE [LARGE SCALE GENOMIC DNA]</scope>
    <source>
        <strain evidence="4">H1</strain>
    </source>
</reference>
<evidence type="ECO:0000313" key="2">
    <source>
        <dbReference type="EMBL" id="KWX00792.1"/>
    </source>
</evidence>
<evidence type="ECO:0000313" key="4">
    <source>
        <dbReference type="Proteomes" id="UP000070188"/>
    </source>
</evidence>
<dbReference type="AlphaFoldDB" id="A0A132MTV0"/>
<evidence type="ECO:0000313" key="5">
    <source>
        <dbReference type="Proteomes" id="UP000070659"/>
    </source>
</evidence>
<comment type="caution">
    <text evidence="2">The sequence shown here is derived from an EMBL/GenBank/DDBJ whole genome shotgun (WGS) entry which is preliminary data.</text>
</comment>
<dbReference type="InterPro" id="IPR009839">
    <property type="entry name" value="SseB_N"/>
</dbReference>
<sequence length="249" mass="25838">MLGKTIPDPGFRGDTGGADPRLAAALAAYAKDRSAEREVLAALATARLLVPVVAILAEEEAAEPGELRREKTTEMAIPTIVGRTGRKALPAFTSVDTLARWRADARPVPVESQRAALAAFAEGAEAVLVDPAGPVTYVVERPALYALAEGRVPVPPAEDDEVAAAIRAGVAAEPRVRAAYMSPAEDADLLVGLVLDPGLDPAGVRGAAEGVGRRLAEAAVLRARLGRGLRIAVLPPGRVPEGSPLYARD</sequence>
<evidence type="ECO:0000313" key="3">
    <source>
        <dbReference type="EMBL" id="KWX05258.1"/>
    </source>
</evidence>
<dbReference type="Pfam" id="PF07179">
    <property type="entry name" value="SseB"/>
    <property type="match status" value="1"/>
</dbReference>
<accession>A0A132MTV0</accession>
<reference evidence="3 5" key="1">
    <citation type="submission" date="2015-02" db="EMBL/GenBank/DDBJ databases">
        <title>Physiological reanalysis, assessment of diazotrophy, and genome sequences of multiple isolates of Streptomyces thermoautotrophicus.</title>
        <authorList>
            <person name="MacKellar D.C."/>
            <person name="Lieber L."/>
            <person name="Norman J."/>
            <person name="Bolger A."/>
            <person name="Tobin C."/>
            <person name="Murray J.W."/>
            <person name="Prell J."/>
        </authorList>
    </citation>
    <scope>NUCLEOTIDE SEQUENCE [LARGE SCALE GENOMIC DNA]</scope>
    <source>
        <strain evidence="3 5">UBT1</strain>
    </source>
</reference>
<gene>
    <name evidence="2" type="ORF">LI90_1815</name>
    <name evidence="3" type="ORF">TH66_03105</name>
</gene>
<evidence type="ECO:0000259" key="1">
    <source>
        <dbReference type="Pfam" id="PF07179"/>
    </source>
</evidence>
<dbReference type="EMBL" id="LAXD01000001">
    <property type="protein sequence ID" value="KWX00792.1"/>
    <property type="molecule type" value="Genomic_DNA"/>
</dbReference>
<dbReference type="Proteomes" id="UP000070659">
    <property type="component" value="Unassembled WGS sequence"/>
</dbReference>
<dbReference type="EMBL" id="JYIJ01000012">
    <property type="protein sequence ID" value="KWX05258.1"/>
    <property type="molecule type" value="Genomic_DNA"/>
</dbReference>